<protein>
    <recommendedName>
        <fullName evidence="5">Replication protein</fullName>
    </recommendedName>
</protein>
<evidence type="ECO:0000256" key="2">
    <source>
        <dbReference type="SAM" id="MobiDB-lite"/>
    </source>
</evidence>
<dbReference type="RefSeq" id="WP_131931386.1">
    <property type="nucleotide sequence ID" value="NZ_SMDF01000001.1"/>
</dbReference>
<keyword evidence="1" id="KW-0175">Coiled coil</keyword>
<evidence type="ECO:0000313" key="4">
    <source>
        <dbReference type="Proteomes" id="UP000295285"/>
    </source>
</evidence>
<dbReference type="Proteomes" id="UP000295285">
    <property type="component" value="Unassembled WGS sequence"/>
</dbReference>
<evidence type="ECO:0000313" key="3">
    <source>
        <dbReference type="EMBL" id="TCW59735.1"/>
    </source>
</evidence>
<evidence type="ECO:0000256" key="1">
    <source>
        <dbReference type="SAM" id="Coils"/>
    </source>
</evidence>
<organism evidence="3 4">
    <name type="scientific">Bacillus thuringiensis</name>
    <dbReference type="NCBI Taxonomy" id="1428"/>
    <lineage>
        <taxon>Bacteria</taxon>
        <taxon>Bacillati</taxon>
        <taxon>Bacillota</taxon>
        <taxon>Bacilli</taxon>
        <taxon>Bacillales</taxon>
        <taxon>Bacillaceae</taxon>
        <taxon>Bacillus</taxon>
        <taxon>Bacillus cereus group</taxon>
    </lineage>
</organism>
<dbReference type="AlphaFoldDB" id="A0A4R4BLW0"/>
<dbReference type="EMBL" id="SMDG01000001">
    <property type="protein sequence ID" value="TCW59735.1"/>
    <property type="molecule type" value="Genomic_DNA"/>
</dbReference>
<feature type="coiled-coil region" evidence="1">
    <location>
        <begin position="246"/>
        <end position="273"/>
    </location>
</feature>
<feature type="compositionally biased region" description="Low complexity" evidence="2">
    <location>
        <begin position="136"/>
        <end position="157"/>
    </location>
</feature>
<accession>A0A4R4BLW0</accession>
<evidence type="ECO:0008006" key="5">
    <source>
        <dbReference type="Google" id="ProtNLM"/>
    </source>
</evidence>
<gene>
    <name evidence="3" type="ORF">EC910_101365</name>
</gene>
<sequence length="300" mass="34718">MTNDIFKHARKRGHSVVENALLDDCKLTGMAKYLLIQFCSHRDGVWKVNMPDIIKRSKNGRDAHYNALTELIHNKYAARVKVLEKGKFIKQIYIYGQVKEDVAEMLEETIQEQISEGYLVRVEFGKPIPENPEMVSEGSESSENPLPENPNVEIPNPESQYIINNQRKNTKKENTNIYINNIAKIDDDKRSFSSPSLTEEELNLIINSLREATKDELTDRSFKSVLRKVMDKYNQGKITNFRDYLISALANKIEDLELRRIKENAKKQLHEDKIDRGLIAQSLSEHQYTGKVPFYDWLAS</sequence>
<proteinExistence type="predicted"/>
<comment type="caution">
    <text evidence="3">The sequence shown here is derived from an EMBL/GenBank/DDBJ whole genome shotgun (WGS) entry which is preliminary data.</text>
</comment>
<reference evidence="3 4" key="1">
    <citation type="submission" date="2019-03" db="EMBL/GenBank/DDBJ databases">
        <title>Above-ground endophytic microbial communities from plants in different locations in the United States.</title>
        <authorList>
            <person name="Frank C."/>
        </authorList>
    </citation>
    <scope>NUCLEOTIDE SEQUENCE [LARGE SCALE GENOMIC DNA]</scope>
    <source>
        <strain evidence="3 4">LP_2_YM</strain>
    </source>
</reference>
<name>A0A4R4BLW0_BACTU</name>
<feature type="region of interest" description="Disordered" evidence="2">
    <location>
        <begin position="129"/>
        <end position="157"/>
    </location>
</feature>